<sequence>MVGGSVARSILFNNITHVYICKVIATIKTFSRRWMLIIIHGTLTCHTFFSVQRFER</sequence>
<gene>
    <name evidence="1" type="ORF">EG68_07743</name>
</gene>
<evidence type="ECO:0000313" key="2">
    <source>
        <dbReference type="Proteomes" id="UP000822476"/>
    </source>
</evidence>
<reference evidence="1" key="1">
    <citation type="submission" date="2019-07" db="EMBL/GenBank/DDBJ databases">
        <title>Annotation for the trematode Paragonimus miyazaki's.</title>
        <authorList>
            <person name="Choi Y.-J."/>
        </authorList>
    </citation>
    <scope>NUCLEOTIDE SEQUENCE</scope>
    <source>
        <strain evidence="1">Japan</strain>
    </source>
</reference>
<dbReference type="EMBL" id="JTDE01021068">
    <property type="protein sequence ID" value="KAF7233449.1"/>
    <property type="molecule type" value="Genomic_DNA"/>
</dbReference>
<proteinExistence type="predicted"/>
<keyword evidence="2" id="KW-1185">Reference proteome</keyword>
<organism evidence="1 2">
    <name type="scientific">Paragonimus skrjabini miyazakii</name>
    <dbReference type="NCBI Taxonomy" id="59628"/>
    <lineage>
        <taxon>Eukaryota</taxon>
        <taxon>Metazoa</taxon>
        <taxon>Spiralia</taxon>
        <taxon>Lophotrochozoa</taxon>
        <taxon>Platyhelminthes</taxon>
        <taxon>Trematoda</taxon>
        <taxon>Digenea</taxon>
        <taxon>Plagiorchiida</taxon>
        <taxon>Troglotremata</taxon>
        <taxon>Troglotrematidae</taxon>
        <taxon>Paragonimus</taxon>
    </lineage>
</organism>
<name>A0A8S9YB66_9TREM</name>
<comment type="caution">
    <text evidence="1">The sequence shown here is derived from an EMBL/GenBank/DDBJ whole genome shotgun (WGS) entry which is preliminary data.</text>
</comment>
<dbReference type="AlphaFoldDB" id="A0A8S9YB66"/>
<dbReference type="Proteomes" id="UP000822476">
    <property type="component" value="Unassembled WGS sequence"/>
</dbReference>
<protein>
    <submittedName>
        <fullName evidence="1">Uncharacterized protein</fullName>
    </submittedName>
</protein>
<accession>A0A8S9YB66</accession>
<evidence type="ECO:0000313" key="1">
    <source>
        <dbReference type="EMBL" id="KAF7233449.1"/>
    </source>
</evidence>